<evidence type="ECO:0000313" key="4">
    <source>
        <dbReference type="EMBL" id="RIH92750.1"/>
    </source>
</evidence>
<dbReference type="AlphaFoldDB" id="A0A399F9D7"/>
<keyword evidence="2" id="KW-0175">Coiled coil</keyword>
<dbReference type="Pfam" id="PF04012">
    <property type="entry name" value="PspA_IM30"/>
    <property type="match status" value="1"/>
</dbReference>
<dbReference type="PANTHER" id="PTHR31088:SF6">
    <property type="entry name" value="PHAGE SHOCK PROTEIN A"/>
    <property type="match status" value="1"/>
</dbReference>
<dbReference type="OrthoDB" id="9779630at2"/>
<dbReference type="RefSeq" id="WP_119356792.1">
    <property type="nucleotide sequence ID" value="NZ_BJXM01000010.1"/>
</dbReference>
<feature type="region of interest" description="Disordered" evidence="3">
    <location>
        <begin position="214"/>
        <end position="233"/>
    </location>
</feature>
<evidence type="ECO:0000256" key="1">
    <source>
        <dbReference type="ARBA" id="ARBA00043985"/>
    </source>
</evidence>
<accession>A0A399F9D7</accession>
<feature type="coiled-coil region" evidence="2">
    <location>
        <begin position="108"/>
        <end position="142"/>
    </location>
</feature>
<gene>
    <name evidence="4" type="ORF">Mgrana_01288</name>
</gene>
<evidence type="ECO:0000256" key="3">
    <source>
        <dbReference type="SAM" id="MobiDB-lite"/>
    </source>
</evidence>
<sequence>MGILDRLSRLIRANLNDLIKRAEDPEKIIAQALEDMRSALRDARMEVAEAMAQLAKLKRDQQSYADQVSAWEEKATEALKAGKEDLAREALKRKAQAQSLADGFNQQVTQQQAIVDQLTTQLKALEGKIQEAESKQALLVARQKGVQAAEAVRRMDSKFDANPAVGAFQEMEQRIQAMEDKHAALSQMDKDDIDKQLEALNLDKGVDDDLARLKKQLGMEGGNAPSGSSGSQG</sequence>
<dbReference type="InterPro" id="IPR007157">
    <property type="entry name" value="PspA_VIPP1"/>
</dbReference>
<keyword evidence="5" id="KW-1185">Reference proteome</keyword>
<feature type="coiled-coil region" evidence="2">
    <location>
        <begin position="33"/>
        <end position="74"/>
    </location>
</feature>
<evidence type="ECO:0000313" key="5">
    <source>
        <dbReference type="Proteomes" id="UP000266178"/>
    </source>
</evidence>
<proteinExistence type="inferred from homology"/>
<dbReference type="EMBL" id="QWLB01000014">
    <property type="protein sequence ID" value="RIH92750.1"/>
    <property type="molecule type" value="Genomic_DNA"/>
</dbReference>
<dbReference type="Proteomes" id="UP000266178">
    <property type="component" value="Unassembled WGS sequence"/>
</dbReference>
<comment type="caution">
    <text evidence="4">The sequence shown here is derived from an EMBL/GenBank/DDBJ whole genome shotgun (WGS) entry which is preliminary data.</text>
</comment>
<name>A0A399F9D7_9DEIN</name>
<dbReference type="PANTHER" id="PTHR31088">
    <property type="entry name" value="MEMBRANE-ASSOCIATED PROTEIN VIPP1, CHLOROPLASTIC"/>
    <property type="match status" value="1"/>
</dbReference>
<protein>
    <submittedName>
        <fullName evidence="4">Phage shock protein A</fullName>
    </submittedName>
</protein>
<reference evidence="4 5" key="1">
    <citation type="submission" date="2018-08" db="EMBL/GenBank/DDBJ databases">
        <title>Meiothermus granaticius genome AF-68 sequencing project.</title>
        <authorList>
            <person name="Da Costa M.S."/>
            <person name="Albuquerque L."/>
            <person name="Raposo P."/>
            <person name="Froufe H.J.C."/>
            <person name="Barroso C.S."/>
            <person name="Egas C."/>
        </authorList>
    </citation>
    <scope>NUCLEOTIDE SEQUENCE [LARGE SCALE GENOMIC DNA]</scope>
    <source>
        <strain evidence="4 5">AF-68</strain>
    </source>
</reference>
<comment type="similarity">
    <text evidence="1">Belongs to the PspA/Vipp/IM30 family.</text>
</comment>
<organism evidence="4 5">
    <name type="scientific">Meiothermus granaticius NBRC 107808</name>
    <dbReference type="NCBI Taxonomy" id="1227551"/>
    <lineage>
        <taxon>Bacteria</taxon>
        <taxon>Thermotogati</taxon>
        <taxon>Deinococcota</taxon>
        <taxon>Deinococci</taxon>
        <taxon>Thermales</taxon>
        <taxon>Thermaceae</taxon>
        <taxon>Meiothermus</taxon>
    </lineage>
</organism>
<evidence type="ECO:0000256" key="2">
    <source>
        <dbReference type="SAM" id="Coils"/>
    </source>
</evidence>